<accession>A0AAN7TLZ6</accession>
<dbReference type="EMBL" id="JAVRRL010000017">
    <property type="protein sequence ID" value="KAK5114451.1"/>
    <property type="molecule type" value="Genomic_DNA"/>
</dbReference>
<feature type="compositionally biased region" description="Basic and acidic residues" evidence="4">
    <location>
        <begin position="195"/>
        <end position="204"/>
    </location>
</feature>
<dbReference type="SUPFAM" id="SSF48371">
    <property type="entry name" value="ARM repeat"/>
    <property type="match status" value="1"/>
</dbReference>
<evidence type="ECO:0000256" key="2">
    <source>
        <dbReference type="ARBA" id="ARBA00006856"/>
    </source>
</evidence>
<evidence type="ECO:0000256" key="4">
    <source>
        <dbReference type="SAM" id="MobiDB-lite"/>
    </source>
</evidence>
<feature type="compositionally biased region" description="Basic and acidic residues" evidence="4">
    <location>
        <begin position="23"/>
        <end position="39"/>
    </location>
</feature>
<feature type="compositionally biased region" description="Low complexity" evidence="4">
    <location>
        <begin position="565"/>
        <end position="574"/>
    </location>
</feature>
<organism evidence="6 7">
    <name type="scientific">Meristemomyces frigidus</name>
    <dbReference type="NCBI Taxonomy" id="1508187"/>
    <lineage>
        <taxon>Eukaryota</taxon>
        <taxon>Fungi</taxon>
        <taxon>Dikarya</taxon>
        <taxon>Ascomycota</taxon>
        <taxon>Pezizomycotina</taxon>
        <taxon>Dothideomycetes</taxon>
        <taxon>Dothideomycetidae</taxon>
        <taxon>Mycosphaerellales</taxon>
        <taxon>Teratosphaeriaceae</taxon>
        <taxon>Meristemomyces</taxon>
    </lineage>
</organism>
<keyword evidence="3" id="KW-0539">Nucleus</keyword>
<dbReference type="Proteomes" id="UP001310890">
    <property type="component" value="Unassembled WGS sequence"/>
</dbReference>
<dbReference type="Gene3D" id="1.25.40.180">
    <property type="match status" value="1"/>
</dbReference>
<feature type="compositionally biased region" description="Basic and acidic residues" evidence="4">
    <location>
        <begin position="63"/>
        <end position="85"/>
    </location>
</feature>
<protein>
    <recommendedName>
        <fullName evidence="5">MI domain-containing protein</fullName>
    </recommendedName>
</protein>
<dbReference type="GO" id="GO:0042274">
    <property type="term" value="P:ribosomal small subunit biogenesis"/>
    <property type="evidence" value="ECO:0007669"/>
    <property type="project" value="TreeGrafter"/>
</dbReference>
<evidence type="ECO:0000259" key="5">
    <source>
        <dbReference type="PROSITE" id="PS51366"/>
    </source>
</evidence>
<gene>
    <name evidence="6" type="ORF">LTR62_002386</name>
</gene>
<name>A0AAN7TLZ6_9PEZI</name>
<feature type="domain" description="MI" evidence="5">
    <location>
        <begin position="602"/>
        <end position="734"/>
    </location>
</feature>
<dbReference type="GO" id="GO:0005730">
    <property type="term" value="C:nucleolus"/>
    <property type="evidence" value="ECO:0007669"/>
    <property type="project" value="UniProtKB-SubCell"/>
</dbReference>
<dbReference type="InterPro" id="IPR050781">
    <property type="entry name" value="CWC22_splicing_factor"/>
</dbReference>
<feature type="region of interest" description="Disordered" evidence="4">
    <location>
        <begin position="564"/>
        <end position="586"/>
    </location>
</feature>
<dbReference type="GO" id="GO:0003723">
    <property type="term" value="F:RNA binding"/>
    <property type="evidence" value="ECO:0007669"/>
    <property type="project" value="InterPro"/>
</dbReference>
<comment type="similarity">
    <text evidence="2">Belongs to the CWC22 family.</text>
</comment>
<evidence type="ECO:0000256" key="3">
    <source>
        <dbReference type="ARBA" id="ARBA00023242"/>
    </source>
</evidence>
<evidence type="ECO:0000256" key="1">
    <source>
        <dbReference type="ARBA" id="ARBA00004604"/>
    </source>
</evidence>
<dbReference type="InterPro" id="IPR016024">
    <property type="entry name" value="ARM-type_fold"/>
</dbReference>
<feature type="region of interest" description="Disordered" evidence="4">
    <location>
        <begin position="1"/>
        <end position="133"/>
    </location>
</feature>
<proteinExistence type="inferred from homology"/>
<reference evidence="6" key="1">
    <citation type="submission" date="2023-08" db="EMBL/GenBank/DDBJ databases">
        <title>Black Yeasts Isolated from many extreme environments.</title>
        <authorList>
            <person name="Coleine C."/>
            <person name="Stajich J.E."/>
            <person name="Selbmann L."/>
        </authorList>
    </citation>
    <scope>NUCLEOTIDE SEQUENCE</scope>
    <source>
        <strain evidence="6">CCFEE 5401</strain>
    </source>
</reference>
<dbReference type="InterPro" id="IPR003890">
    <property type="entry name" value="MIF4G-like_typ-3"/>
</dbReference>
<dbReference type="SMART" id="SM00543">
    <property type="entry name" value="MIF4G"/>
    <property type="match status" value="1"/>
</dbReference>
<evidence type="ECO:0000313" key="6">
    <source>
        <dbReference type="EMBL" id="KAK5114451.1"/>
    </source>
</evidence>
<comment type="subcellular location">
    <subcellularLocation>
        <location evidence="1">Nucleus</location>
        <location evidence="1">Nucleolus</location>
    </subcellularLocation>
</comment>
<dbReference type="PANTHER" id="PTHR18034">
    <property type="entry name" value="CELL CYCLE CONTROL PROTEIN CWF22-RELATED"/>
    <property type="match status" value="1"/>
</dbReference>
<feature type="region of interest" description="Disordered" evidence="4">
    <location>
        <begin position="159"/>
        <end position="275"/>
    </location>
</feature>
<dbReference type="AlphaFoldDB" id="A0AAN7TLZ6"/>
<feature type="compositionally biased region" description="Acidic residues" evidence="4">
    <location>
        <begin position="223"/>
        <end position="255"/>
    </location>
</feature>
<feature type="compositionally biased region" description="Polar residues" evidence="4">
    <location>
        <begin position="11"/>
        <end position="21"/>
    </location>
</feature>
<dbReference type="InterPro" id="IPR003891">
    <property type="entry name" value="Initiation_fac_eIF4g_MI"/>
</dbReference>
<feature type="compositionally biased region" description="Acidic residues" evidence="4">
    <location>
        <begin position="105"/>
        <end position="130"/>
    </location>
</feature>
<comment type="caution">
    <text evidence="6">The sequence shown here is derived from an EMBL/GenBank/DDBJ whole genome shotgun (WGS) entry which is preliminary data.</text>
</comment>
<dbReference type="Pfam" id="PF02847">
    <property type="entry name" value="MA3"/>
    <property type="match status" value="1"/>
</dbReference>
<dbReference type="Pfam" id="PF02854">
    <property type="entry name" value="MIF4G"/>
    <property type="match status" value="1"/>
</dbReference>
<dbReference type="PANTHER" id="PTHR18034:SF4">
    <property type="entry name" value="NUCLEOLAR MIF4G DOMAIN-CONTAINING PROTEIN 1"/>
    <property type="match status" value="1"/>
</dbReference>
<dbReference type="FunFam" id="1.25.40.180:FF:000050">
    <property type="entry name" value="Nuclear protein (Sgd1), putative"/>
    <property type="match status" value="1"/>
</dbReference>
<dbReference type="PROSITE" id="PS51366">
    <property type="entry name" value="MI"/>
    <property type="match status" value="1"/>
</dbReference>
<sequence length="845" mass="93527">MYRGPKLPRSLLNQVDPSTSKKGGKDVSRKDRRKAERQAKKGGPQPQASRDRSAWRSRAKLNTHGEVEREVSSTARERPSKDAKPTKSILKGSRTVAAAQPEPTPETEVEDSSEHVLDDEDGLSEVDSDDSFTISRQAAKAGLADEDVEIAALERKLGVRSKKSSNEIGDDELEWLVQGSDSEDGGRGRLKRKRPSDDAKWLRDKRSKTSAVEAATEAALRSEDEELENPFSEDELSEDDDFAEFGSEEGNDADTDTTPKRERENPYVAPPSVDSGVAAKYIPPSLRKAAASEDESLKQLRRQVQGQLNRLSDANLLTILQAVEQIYEKSARQHVTGTLIDLLVGLVTDPSILNDTFLILHAGFAAAVYKVVGTDFGAQLLEKLVDVLDGYRQDSNGEGKQQLNLVAFLSTLYAFQVISSAILFDYIRLLLTELTEDNTELLLRIIRTSGTQLRQDDPLALKDIVLLLQQQVNDAGEANISVRTKYMIDTIRDLKNNRMKTGVANSVIVAEHTNRMRKILGTLNTRPLRATEPLRITLADIRESSKKGKWWLVGASYHDPAKLVSTSSKTGKTSTQDDGYESETPGSVNLTKAARAHGMNTDIRRLIFINILGAMDLEDAYMNLQKLKLRTKQMAEVSRVIIHCAGVEKTYNPFYGFLALRLCENDGRVMQKAFRTEFWGVVKKVKSGDDDPEEEEDNVSDSMGLKKLVNYAKLFAFLIANNSLPLSAAKTLDFGLLQPDTKAHTFSEVLITTVLLQAHKLAKKNGNFEDKIGVIFGKVKVAPQMIADLLQFVEITVASADLAAGKKEKRTVREGCEIVLEFLRKMEEDGGGLDSGDEEEDGNSE</sequence>
<evidence type="ECO:0000313" key="7">
    <source>
        <dbReference type="Proteomes" id="UP001310890"/>
    </source>
</evidence>